<keyword evidence="1" id="KW-1133">Transmembrane helix</keyword>
<dbReference type="PANTHER" id="PTHR23021">
    <property type="entry name" value="SERPENTINE RECEPTOR, CLASS T"/>
    <property type="match status" value="1"/>
</dbReference>
<protein>
    <submittedName>
        <fullName evidence="3">Uncharacterized protein</fullName>
    </submittedName>
</protein>
<dbReference type="SUPFAM" id="SSF81321">
    <property type="entry name" value="Family A G protein-coupled receptor-like"/>
    <property type="match status" value="1"/>
</dbReference>
<evidence type="ECO:0000256" key="1">
    <source>
        <dbReference type="SAM" id="Phobius"/>
    </source>
</evidence>
<dbReference type="Proteomes" id="UP000887575">
    <property type="component" value="Unassembled WGS sequence"/>
</dbReference>
<feature type="transmembrane region" description="Helical" evidence="1">
    <location>
        <begin position="160"/>
        <end position="183"/>
    </location>
</feature>
<feature type="transmembrane region" description="Helical" evidence="1">
    <location>
        <begin position="203"/>
        <end position="229"/>
    </location>
</feature>
<evidence type="ECO:0000313" key="2">
    <source>
        <dbReference type="Proteomes" id="UP000887575"/>
    </source>
</evidence>
<keyword evidence="1" id="KW-0472">Membrane</keyword>
<organism evidence="2 3">
    <name type="scientific">Mesorhabditis belari</name>
    <dbReference type="NCBI Taxonomy" id="2138241"/>
    <lineage>
        <taxon>Eukaryota</taxon>
        <taxon>Metazoa</taxon>
        <taxon>Ecdysozoa</taxon>
        <taxon>Nematoda</taxon>
        <taxon>Chromadorea</taxon>
        <taxon>Rhabditida</taxon>
        <taxon>Rhabditina</taxon>
        <taxon>Rhabditomorpha</taxon>
        <taxon>Rhabditoidea</taxon>
        <taxon>Rhabditidae</taxon>
        <taxon>Mesorhabditinae</taxon>
        <taxon>Mesorhabditis</taxon>
    </lineage>
</organism>
<keyword evidence="1" id="KW-0812">Transmembrane</keyword>
<feature type="transmembrane region" description="Helical" evidence="1">
    <location>
        <begin position="47"/>
        <end position="68"/>
    </location>
</feature>
<reference evidence="3" key="1">
    <citation type="submission" date="2024-02" db="UniProtKB">
        <authorList>
            <consortium name="WormBaseParasite"/>
        </authorList>
    </citation>
    <scope>IDENTIFICATION</scope>
</reference>
<accession>A0AAF3F6A8</accession>
<keyword evidence="2" id="KW-1185">Reference proteome</keyword>
<evidence type="ECO:0000313" key="3">
    <source>
        <dbReference type="WBParaSite" id="MBELARI_LOCUS21285"/>
    </source>
</evidence>
<feature type="transmembrane region" description="Helical" evidence="1">
    <location>
        <begin position="269"/>
        <end position="294"/>
    </location>
</feature>
<feature type="transmembrane region" description="Helical" evidence="1">
    <location>
        <begin position="241"/>
        <end position="263"/>
    </location>
</feature>
<sequence length="329" mass="37414">MINFTYPDSRIVKIYNFLHPGMLNLYAEQCNLNPDLMKLHPDPVKGAIYFTIGITFEFIYLLCMIAMCQPKFLNIVCYRILFAIGCFDMLGMLWNSLLPAYFLITGQSFCHSPLLNLSLGSVCLPIWAVYSGLSMSLAVNRCIDFGWPHKQQKLFGERMIILWTGAPILYGIALCIQMPAALYHPGSATYYFAVDPAHIQVPFLYTINNGLVAALILILNILMILAMFHRNFMIMTKAQRIIMFQCLAIGMSVLVTGWIYVFMQFVPTPIFMITVANVCWQLSNGSMAIVYLTVNKSMRLEVLKLLKIPFRSKIYDSNNVDSADQIQQN</sequence>
<proteinExistence type="predicted"/>
<feature type="transmembrane region" description="Helical" evidence="1">
    <location>
        <begin position="80"/>
        <end position="102"/>
    </location>
</feature>
<dbReference type="Pfam" id="PF10321">
    <property type="entry name" value="7TM_GPCR_Srt"/>
    <property type="match status" value="1"/>
</dbReference>
<dbReference type="InterPro" id="IPR019425">
    <property type="entry name" value="7TM_GPCR_serpentine_rcpt_Srt"/>
</dbReference>
<dbReference type="WBParaSite" id="MBELARI_LOCUS21285">
    <property type="protein sequence ID" value="MBELARI_LOCUS21285"/>
    <property type="gene ID" value="MBELARI_LOCUS21285"/>
</dbReference>
<name>A0AAF3F6A8_9BILA</name>
<dbReference type="AlphaFoldDB" id="A0AAF3F6A8"/>
<feature type="transmembrane region" description="Helical" evidence="1">
    <location>
        <begin position="114"/>
        <end position="139"/>
    </location>
</feature>